<dbReference type="InterPro" id="IPR020476">
    <property type="entry name" value="Nudix_hydrolase"/>
</dbReference>
<evidence type="ECO:0000256" key="5">
    <source>
        <dbReference type="ARBA" id="ARBA00022801"/>
    </source>
</evidence>
<dbReference type="GO" id="GO:0005829">
    <property type="term" value="C:cytosol"/>
    <property type="evidence" value="ECO:0007669"/>
    <property type="project" value="TreeGrafter"/>
</dbReference>
<evidence type="ECO:0000256" key="8">
    <source>
        <dbReference type="RuleBase" id="RU003476"/>
    </source>
</evidence>
<sequence length="178" mass="19921">MPKARILSRRTLFRGKVFSVTTELVREPNGITARRDVIHHPGSVVILAVDHKKRALLERQFRHAAGKYLWELPAGRIDTGESALAAAKRELREETGYTARRWRRLLFYYASPGFLSETMAVYLAESLTAGRATPEADESIATRFFPIAPLVRAAAAGRLEDGKTISAVLAYAARRQRD</sequence>
<dbReference type="EMBL" id="JACPNR010000004">
    <property type="protein sequence ID" value="MBI2677787.1"/>
    <property type="molecule type" value="Genomic_DNA"/>
</dbReference>
<name>A0A932ENX1_9BACT</name>
<comment type="cofactor">
    <cofactor evidence="2">
        <name>Mg(2+)</name>
        <dbReference type="ChEBI" id="CHEBI:18420"/>
    </cofactor>
</comment>
<dbReference type="GO" id="GO:0019693">
    <property type="term" value="P:ribose phosphate metabolic process"/>
    <property type="evidence" value="ECO:0007669"/>
    <property type="project" value="TreeGrafter"/>
</dbReference>
<evidence type="ECO:0000256" key="1">
    <source>
        <dbReference type="ARBA" id="ARBA00000847"/>
    </source>
</evidence>
<evidence type="ECO:0000259" key="9">
    <source>
        <dbReference type="PROSITE" id="PS51462"/>
    </source>
</evidence>
<dbReference type="PRINTS" id="PR00502">
    <property type="entry name" value="NUDIXFAMILY"/>
</dbReference>
<protein>
    <recommendedName>
        <fullName evidence="4">GDP-mannose pyrophosphatase</fullName>
    </recommendedName>
    <alternativeName>
        <fullName evidence="6">GDP-mannose hydrolase</fullName>
    </alternativeName>
    <alternativeName>
        <fullName evidence="7">GDPMK</fullName>
    </alternativeName>
</protein>
<evidence type="ECO:0000256" key="2">
    <source>
        <dbReference type="ARBA" id="ARBA00001946"/>
    </source>
</evidence>
<evidence type="ECO:0000256" key="3">
    <source>
        <dbReference type="ARBA" id="ARBA00007275"/>
    </source>
</evidence>
<dbReference type="PANTHER" id="PTHR11839:SF18">
    <property type="entry name" value="NUDIX HYDROLASE DOMAIN-CONTAINING PROTEIN"/>
    <property type="match status" value="1"/>
</dbReference>
<dbReference type="Gene3D" id="3.90.79.10">
    <property type="entry name" value="Nucleoside Triphosphate Pyrophosphohydrolase"/>
    <property type="match status" value="1"/>
</dbReference>
<evidence type="ECO:0000256" key="7">
    <source>
        <dbReference type="ARBA" id="ARBA00032272"/>
    </source>
</evidence>
<dbReference type="Proteomes" id="UP000779809">
    <property type="component" value="Unassembled WGS sequence"/>
</dbReference>
<feature type="domain" description="Nudix hydrolase" evidence="9">
    <location>
        <begin position="38"/>
        <end position="172"/>
    </location>
</feature>
<evidence type="ECO:0000256" key="6">
    <source>
        <dbReference type="ARBA" id="ARBA00032162"/>
    </source>
</evidence>
<dbReference type="InterPro" id="IPR015797">
    <property type="entry name" value="NUDIX_hydrolase-like_dom_sf"/>
</dbReference>
<organism evidence="10 11">
    <name type="scientific">Candidatus Korobacter versatilis</name>
    <dbReference type="NCBI Taxonomy" id="658062"/>
    <lineage>
        <taxon>Bacteria</taxon>
        <taxon>Pseudomonadati</taxon>
        <taxon>Acidobacteriota</taxon>
        <taxon>Terriglobia</taxon>
        <taxon>Terriglobales</taxon>
        <taxon>Candidatus Korobacteraceae</taxon>
        <taxon>Candidatus Korobacter</taxon>
    </lineage>
</organism>
<dbReference type="PANTHER" id="PTHR11839">
    <property type="entry name" value="UDP/ADP-SUGAR PYROPHOSPHATASE"/>
    <property type="match status" value="1"/>
</dbReference>
<dbReference type="PROSITE" id="PS51462">
    <property type="entry name" value="NUDIX"/>
    <property type="match status" value="1"/>
</dbReference>
<keyword evidence="5 8" id="KW-0378">Hydrolase</keyword>
<evidence type="ECO:0000256" key="4">
    <source>
        <dbReference type="ARBA" id="ARBA00016377"/>
    </source>
</evidence>
<reference evidence="10" key="1">
    <citation type="submission" date="2020-07" db="EMBL/GenBank/DDBJ databases">
        <title>Huge and variable diversity of episymbiotic CPR bacteria and DPANN archaea in groundwater ecosystems.</title>
        <authorList>
            <person name="He C.Y."/>
            <person name="Keren R."/>
            <person name="Whittaker M."/>
            <person name="Farag I.F."/>
            <person name="Doudna J."/>
            <person name="Cate J.H.D."/>
            <person name="Banfield J.F."/>
        </authorList>
    </citation>
    <scope>NUCLEOTIDE SEQUENCE</scope>
    <source>
        <strain evidence="10">NC_groundwater_580_Pr5_B-0.1um_64_19</strain>
    </source>
</reference>
<dbReference type="GO" id="GO:0016462">
    <property type="term" value="F:pyrophosphatase activity"/>
    <property type="evidence" value="ECO:0007669"/>
    <property type="project" value="UniProtKB-ARBA"/>
</dbReference>
<dbReference type="AlphaFoldDB" id="A0A932ENX1"/>
<dbReference type="SUPFAM" id="SSF55811">
    <property type="entry name" value="Nudix"/>
    <property type="match status" value="1"/>
</dbReference>
<dbReference type="GO" id="GO:0006753">
    <property type="term" value="P:nucleoside phosphate metabolic process"/>
    <property type="evidence" value="ECO:0007669"/>
    <property type="project" value="TreeGrafter"/>
</dbReference>
<evidence type="ECO:0000313" key="11">
    <source>
        <dbReference type="Proteomes" id="UP000779809"/>
    </source>
</evidence>
<dbReference type="PROSITE" id="PS00893">
    <property type="entry name" value="NUDIX_BOX"/>
    <property type="match status" value="1"/>
</dbReference>
<gene>
    <name evidence="10" type="ORF">HYX28_03305</name>
</gene>
<dbReference type="InterPro" id="IPR020084">
    <property type="entry name" value="NUDIX_hydrolase_CS"/>
</dbReference>
<dbReference type="InterPro" id="IPR000086">
    <property type="entry name" value="NUDIX_hydrolase_dom"/>
</dbReference>
<evidence type="ECO:0000313" key="10">
    <source>
        <dbReference type="EMBL" id="MBI2677787.1"/>
    </source>
</evidence>
<proteinExistence type="inferred from homology"/>
<accession>A0A932ENX1</accession>
<comment type="similarity">
    <text evidence="3">Belongs to the Nudix hydrolase family. NudK subfamily.</text>
</comment>
<dbReference type="Pfam" id="PF00293">
    <property type="entry name" value="NUDIX"/>
    <property type="match status" value="1"/>
</dbReference>
<comment type="catalytic activity">
    <reaction evidence="1">
        <text>GDP-alpha-D-mannose + H2O = alpha-D-mannose 1-phosphate + GMP + 2 H(+)</text>
        <dbReference type="Rhea" id="RHEA:27978"/>
        <dbReference type="ChEBI" id="CHEBI:15377"/>
        <dbReference type="ChEBI" id="CHEBI:15378"/>
        <dbReference type="ChEBI" id="CHEBI:57527"/>
        <dbReference type="ChEBI" id="CHEBI:58115"/>
        <dbReference type="ChEBI" id="CHEBI:58409"/>
    </reaction>
</comment>
<comment type="caution">
    <text evidence="10">The sequence shown here is derived from an EMBL/GenBank/DDBJ whole genome shotgun (WGS) entry which is preliminary data.</text>
</comment>